<reference evidence="1" key="1">
    <citation type="submission" date="2022-10" db="EMBL/GenBank/DDBJ databases">
        <authorList>
            <person name="Byrne P K."/>
        </authorList>
    </citation>
    <scope>NUCLEOTIDE SEQUENCE</scope>
    <source>
        <strain evidence="1">IFO1802</strain>
    </source>
</reference>
<dbReference type="Proteomes" id="UP001162087">
    <property type="component" value="Chromosome 14"/>
</dbReference>
<evidence type="ECO:0000313" key="2">
    <source>
        <dbReference type="Proteomes" id="UP001162087"/>
    </source>
</evidence>
<accession>A0AA35J6P4</accession>
<dbReference type="InterPro" id="IPR036259">
    <property type="entry name" value="MFS_trans_sf"/>
</dbReference>
<keyword evidence="2" id="KW-1185">Reference proteome</keyword>
<organism evidence="1 2">
    <name type="scientific">Saccharomyces kudriavzevii (strain ATCC MYA-4449 / AS 2.2408 / CBS 8840 / NBRC 1802 / NCYC 2889)</name>
    <name type="common">Yeast</name>
    <dbReference type="NCBI Taxonomy" id="226230"/>
    <lineage>
        <taxon>Eukaryota</taxon>
        <taxon>Fungi</taxon>
        <taxon>Dikarya</taxon>
        <taxon>Ascomycota</taxon>
        <taxon>Saccharomycotina</taxon>
        <taxon>Saccharomycetes</taxon>
        <taxon>Saccharomycetales</taxon>
        <taxon>Saccharomycetaceae</taxon>
        <taxon>Saccharomyces</taxon>
    </lineage>
</organism>
<sequence length="334" mass="36921">MVFGYITSVAPNRMVVFKLISIYRTAAGGFMALSQLVVIFFGYCDFKIKGYHITSYNAPTFASGFIILTVCFLLIVVLENPEVKSNNLQSKSFLGALKKFFTAGRERLISCLILLWSMFLSSFVMSEVFYFMPLFLTLHVGWDTKFQSVAFMVASMLGITGSYFAPKLISIRYFCKSAEEDDVKESGTTDNEKLEVDKKDSLYSKQVYLSISALFLLLVGQAFMIGAYEALQHKCLPATNSGIFFAAGISITLLGYNFLASSIPAIFSMYIDPTLKVQLMPSIGAISGVGKLAAPIVLAPLYKTRLGLSIAVGFCMILVAVSILPLIWLRKKRC</sequence>
<gene>
    <name evidence="1" type="primary">SKDI14G3850</name>
    <name evidence="1" type="ORF">SKDI_14G3850</name>
</gene>
<dbReference type="SUPFAM" id="SSF103473">
    <property type="entry name" value="MFS general substrate transporter"/>
    <property type="match status" value="1"/>
</dbReference>
<dbReference type="OrthoDB" id="2549326at2759"/>
<protein>
    <submittedName>
        <fullName evidence="1">Uncharacterized protein</fullName>
    </submittedName>
</protein>
<proteinExistence type="predicted"/>
<dbReference type="EMBL" id="OX365909">
    <property type="protein sequence ID" value="CAI4050592.1"/>
    <property type="molecule type" value="Genomic_DNA"/>
</dbReference>
<name>A0AA35J6P4_SACK1</name>
<evidence type="ECO:0000313" key="1">
    <source>
        <dbReference type="EMBL" id="CAI4050592.1"/>
    </source>
</evidence>
<dbReference type="Gene3D" id="1.20.1250.20">
    <property type="entry name" value="MFS general substrate transporter like domains"/>
    <property type="match status" value="1"/>
</dbReference>